<feature type="region of interest" description="Disordered" evidence="1">
    <location>
        <begin position="230"/>
        <end position="293"/>
    </location>
</feature>
<reference evidence="2 3" key="1">
    <citation type="journal article" date="2019" name="Nat. Ecol. Evol.">
        <title>Megaphylogeny resolves global patterns of mushroom evolution.</title>
        <authorList>
            <person name="Varga T."/>
            <person name="Krizsan K."/>
            <person name="Foldi C."/>
            <person name="Dima B."/>
            <person name="Sanchez-Garcia M."/>
            <person name="Sanchez-Ramirez S."/>
            <person name="Szollosi G.J."/>
            <person name="Szarkandi J.G."/>
            <person name="Papp V."/>
            <person name="Albert L."/>
            <person name="Andreopoulos W."/>
            <person name="Angelini C."/>
            <person name="Antonin V."/>
            <person name="Barry K.W."/>
            <person name="Bougher N.L."/>
            <person name="Buchanan P."/>
            <person name="Buyck B."/>
            <person name="Bense V."/>
            <person name="Catcheside P."/>
            <person name="Chovatia M."/>
            <person name="Cooper J."/>
            <person name="Damon W."/>
            <person name="Desjardin D."/>
            <person name="Finy P."/>
            <person name="Geml J."/>
            <person name="Haridas S."/>
            <person name="Hughes K."/>
            <person name="Justo A."/>
            <person name="Karasinski D."/>
            <person name="Kautmanova I."/>
            <person name="Kiss B."/>
            <person name="Kocsube S."/>
            <person name="Kotiranta H."/>
            <person name="LaButti K.M."/>
            <person name="Lechner B.E."/>
            <person name="Liimatainen K."/>
            <person name="Lipzen A."/>
            <person name="Lukacs Z."/>
            <person name="Mihaltcheva S."/>
            <person name="Morgado L.N."/>
            <person name="Niskanen T."/>
            <person name="Noordeloos M.E."/>
            <person name="Ohm R.A."/>
            <person name="Ortiz-Santana B."/>
            <person name="Ovrebo C."/>
            <person name="Racz N."/>
            <person name="Riley R."/>
            <person name="Savchenko A."/>
            <person name="Shiryaev A."/>
            <person name="Soop K."/>
            <person name="Spirin V."/>
            <person name="Szebenyi C."/>
            <person name="Tomsovsky M."/>
            <person name="Tulloss R.E."/>
            <person name="Uehling J."/>
            <person name="Grigoriev I.V."/>
            <person name="Vagvolgyi C."/>
            <person name="Papp T."/>
            <person name="Martin F.M."/>
            <person name="Miettinen O."/>
            <person name="Hibbett D.S."/>
            <person name="Nagy L.G."/>
        </authorList>
    </citation>
    <scope>NUCLEOTIDE SEQUENCE [LARGE SCALE GENOMIC DNA]</scope>
    <source>
        <strain evidence="2 3">CBS 962.96</strain>
    </source>
</reference>
<protein>
    <submittedName>
        <fullName evidence="2">Uncharacterized protein</fullName>
    </submittedName>
</protein>
<evidence type="ECO:0000313" key="3">
    <source>
        <dbReference type="Proteomes" id="UP000297245"/>
    </source>
</evidence>
<sequence>MSFPDEFTPEIDVAWIASTDKQNVQHFHARPVATFFEGIRTSILEHVPTYLADGDPPTLSMKLTKMIDSWAPKLAILVQSLPNHASKYPIWFTGFLYSLSELVCWIYRDDAQLQQSLAATWVLSEKDRGILLGKMYKASVMPLDLDKSVLAVANLDDIPDSFLRRRNPSQSNDNRPFGQPGPLLTAGATSSSSVPTAAANKPATTSSLVRFDIDPPVTMEVDSGLSVQPTLSATMRSSPPPEPSSSSTTQRKRKRVTQGTEAEETTSKTKKGKGRVIVRPPIPSESSDEENTPVFELESILKKASSDDVRALLDTLFEHVKPLQDIDPKSFGRPLKYGEARKDKLTPYYAFHDAAEPPFFVPRTDRGAPFKLNVDTLLRANEHVQPFIRQPCVGCALSLKDCKCTGIFHGKADNADGSFVNNKCGPCHAGLKVCSHSIKLDSLLSLKESLSSFSSDSESRLKDLVEQRRLLNLSIDSIDEDLERQIETFRHSCPDPTVVFTSGTPPKVHEPGDIPRPWDILAKAWDIPYSGFLPFGKSHRLYPGHPSLASIGTSQVSHAKLGHPRSQLLGWDVPCHHYLWDVPNDQLGTSQNLTYWWDVPSDQLGTSQNLTC</sequence>
<feature type="compositionally biased region" description="Low complexity" evidence="1">
    <location>
        <begin position="185"/>
        <end position="199"/>
    </location>
</feature>
<dbReference type="AlphaFoldDB" id="A0A4S8LZC7"/>
<dbReference type="Proteomes" id="UP000297245">
    <property type="component" value="Unassembled WGS sequence"/>
</dbReference>
<name>A0A4S8LZC7_DENBC</name>
<evidence type="ECO:0000256" key="1">
    <source>
        <dbReference type="SAM" id="MobiDB-lite"/>
    </source>
</evidence>
<evidence type="ECO:0000313" key="2">
    <source>
        <dbReference type="EMBL" id="THU95119.1"/>
    </source>
</evidence>
<keyword evidence="3" id="KW-1185">Reference proteome</keyword>
<accession>A0A4S8LZC7</accession>
<organism evidence="2 3">
    <name type="scientific">Dendrothele bispora (strain CBS 962.96)</name>
    <dbReference type="NCBI Taxonomy" id="1314807"/>
    <lineage>
        <taxon>Eukaryota</taxon>
        <taxon>Fungi</taxon>
        <taxon>Dikarya</taxon>
        <taxon>Basidiomycota</taxon>
        <taxon>Agaricomycotina</taxon>
        <taxon>Agaricomycetes</taxon>
        <taxon>Agaricomycetidae</taxon>
        <taxon>Agaricales</taxon>
        <taxon>Agaricales incertae sedis</taxon>
        <taxon>Dendrothele</taxon>
    </lineage>
</organism>
<dbReference type="EMBL" id="ML179207">
    <property type="protein sequence ID" value="THU95119.1"/>
    <property type="molecule type" value="Genomic_DNA"/>
</dbReference>
<feature type="region of interest" description="Disordered" evidence="1">
    <location>
        <begin position="162"/>
        <end position="204"/>
    </location>
</feature>
<gene>
    <name evidence="2" type="ORF">K435DRAFT_859826</name>
</gene>
<proteinExistence type="predicted"/>